<dbReference type="EMBL" id="JMTB01000105">
    <property type="protein sequence ID" value="KFC01081.1"/>
    <property type="molecule type" value="Genomic_DNA"/>
</dbReference>
<dbReference type="Proteomes" id="UP000028630">
    <property type="component" value="Unassembled WGS sequence"/>
</dbReference>
<protein>
    <submittedName>
        <fullName evidence="7">Phage integrase</fullName>
    </submittedName>
</protein>
<reference evidence="8" key="1">
    <citation type="submission" date="2014-05" db="EMBL/GenBank/DDBJ databases">
        <title>ATOL: Assembling a taxonomically balanced genome-scale reconstruction of the evolutionary history of the Enterobacteriaceae.</title>
        <authorList>
            <person name="Plunkett G. III"/>
            <person name="Neeno-Eckwall E.C."/>
            <person name="Glasner J.D."/>
            <person name="Perna N.T."/>
        </authorList>
    </citation>
    <scope>NUCLEOTIDE SEQUENCE [LARGE SCALE GENOMIC DNA]</scope>
    <source>
        <strain evidence="8">ATCC 49490</strain>
    </source>
</reference>
<dbReference type="InterPro" id="IPR044068">
    <property type="entry name" value="CB"/>
</dbReference>
<dbReference type="RefSeq" id="WP_038160129.1">
    <property type="nucleotide sequence ID" value="NZ_JMTB01000105.1"/>
</dbReference>
<keyword evidence="3" id="KW-0233">DNA recombination</keyword>
<dbReference type="GO" id="GO:0006310">
    <property type="term" value="P:DNA recombination"/>
    <property type="evidence" value="ECO:0007669"/>
    <property type="project" value="UniProtKB-KW"/>
</dbReference>
<keyword evidence="2 4" id="KW-0238">DNA-binding</keyword>
<evidence type="ECO:0000256" key="2">
    <source>
        <dbReference type="ARBA" id="ARBA00023125"/>
    </source>
</evidence>
<dbReference type="InterPro" id="IPR050090">
    <property type="entry name" value="Tyrosine_recombinase_XerCD"/>
</dbReference>
<gene>
    <name evidence="7" type="ORF">GTGU_03598</name>
</gene>
<name>A0A084ZUD6_9ENTR</name>
<comment type="caution">
    <text evidence="7">The sequence shown here is derived from an EMBL/GenBank/DDBJ whole genome shotgun (WGS) entry which is preliminary data.</text>
</comment>
<dbReference type="eggNOG" id="COG4974">
    <property type="taxonomic scope" value="Bacteria"/>
</dbReference>
<dbReference type="PANTHER" id="PTHR30349:SF93">
    <property type="entry name" value="FELS-2 PROPHAGE PROTEIN"/>
    <property type="match status" value="1"/>
</dbReference>
<evidence type="ECO:0000259" key="6">
    <source>
        <dbReference type="PROSITE" id="PS51900"/>
    </source>
</evidence>
<accession>A0A084ZUD6</accession>
<dbReference type="Gene3D" id="1.10.443.10">
    <property type="entry name" value="Intergrase catalytic core"/>
    <property type="match status" value="1"/>
</dbReference>
<feature type="domain" description="Tyr recombinase" evidence="5">
    <location>
        <begin position="160"/>
        <end position="317"/>
    </location>
</feature>
<dbReference type="CDD" id="cd00796">
    <property type="entry name" value="INT_Rci_Hp1_C"/>
    <property type="match status" value="1"/>
</dbReference>
<dbReference type="SUPFAM" id="SSF56349">
    <property type="entry name" value="DNA breaking-rejoining enzymes"/>
    <property type="match status" value="1"/>
</dbReference>
<dbReference type="PROSITE" id="PS51898">
    <property type="entry name" value="TYR_RECOMBINASE"/>
    <property type="match status" value="1"/>
</dbReference>
<evidence type="ECO:0000256" key="3">
    <source>
        <dbReference type="ARBA" id="ARBA00023172"/>
    </source>
</evidence>
<dbReference type="Pfam" id="PF00589">
    <property type="entry name" value="Phage_integrase"/>
    <property type="match status" value="1"/>
</dbReference>
<dbReference type="InterPro" id="IPR013762">
    <property type="entry name" value="Integrase-like_cat_sf"/>
</dbReference>
<dbReference type="GO" id="GO:0003677">
    <property type="term" value="F:DNA binding"/>
    <property type="evidence" value="ECO:0007669"/>
    <property type="project" value="UniProtKB-UniRule"/>
</dbReference>
<evidence type="ECO:0000256" key="4">
    <source>
        <dbReference type="PROSITE-ProRule" id="PRU01248"/>
    </source>
</evidence>
<keyword evidence="8" id="KW-1185">Reference proteome</keyword>
<dbReference type="PROSITE" id="PS51900">
    <property type="entry name" value="CB"/>
    <property type="match status" value="1"/>
</dbReference>
<evidence type="ECO:0000313" key="7">
    <source>
        <dbReference type="EMBL" id="KFC01081.1"/>
    </source>
</evidence>
<organism evidence="7 8">
    <name type="scientific">Trabulsiella guamensis ATCC 49490</name>
    <dbReference type="NCBI Taxonomy" id="1005994"/>
    <lineage>
        <taxon>Bacteria</taxon>
        <taxon>Pseudomonadati</taxon>
        <taxon>Pseudomonadota</taxon>
        <taxon>Gammaproteobacteria</taxon>
        <taxon>Enterobacterales</taxon>
        <taxon>Enterobacteriaceae</taxon>
        <taxon>Trabulsiella</taxon>
    </lineage>
</organism>
<evidence type="ECO:0000256" key="1">
    <source>
        <dbReference type="ARBA" id="ARBA00022908"/>
    </source>
</evidence>
<dbReference type="InterPro" id="IPR057084">
    <property type="entry name" value="Int_N"/>
</dbReference>
<dbReference type="InterPro" id="IPR011010">
    <property type="entry name" value="DNA_brk_join_enz"/>
</dbReference>
<proteinExistence type="predicted"/>
<feature type="domain" description="Core-binding (CB)" evidence="6">
    <location>
        <begin position="59"/>
        <end position="138"/>
    </location>
</feature>
<dbReference type="GO" id="GO:0015074">
    <property type="term" value="P:DNA integration"/>
    <property type="evidence" value="ECO:0007669"/>
    <property type="project" value="UniProtKB-KW"/>
</dbReference>
<dbReference type="AlphaFoldDB" id="A0A084ZUD6"/>
<evidence type="ECO:0000259" key="5">
    <source>
        <dbReference type="PROSITE" id="PS51898"/>
    </source>
</evidence>
<keyword evidence="1" id="KW-0229">DNA integration</keyword>
<dbReference type="OrthoDB" id="9795573at2"/>
<sequence>MTIKKLDDGRYEVDIRPAGRNGKRIRRKFDKKSEAIAFEKHTQYNHHNKEWLSKPTDKRRLSELTAIWWELKGKHEEHGKSNLGKIEIFTRITDDPCAFQITKALISQYSATRRSHGVKPSSINRDLTCISGMFTALIEAELFFGVHPIRGTKRLKEQKPETGYLTQDEITVLLSRLDGDNKKIAILCLSTGARWGEAARLKAENVIHNRCTFVKTKTNKPRTVPISDEVANMIASNRRGFLFPKANYPAFRRLMKELKPDLPAGQATHALRHSFATHFMINGGNIITLQRILGHSRIEQTMVYAHFAPEYLQDAISLNPLRGGVEAQSVHIMTTDE</sequence>
<evidence type="ECO:0000313" key="8">
    <source>
        <dbReference type="Proteomes" id="UP000028630"/>
    </source>
</evidence>
<dbReference type="PANTHER" id="PTHR30349">
    <property type="entry name" value="PHAGE INTEGRASE-RELATED"/>
    <property type="match status" value="1"/>
</dbReference>
<dbReference type="InterPro" id="IPR002104">
    <property type="entry name" value="Integrase_catalytic"/>
</dbReference>
<dbReference type="Pfam" id="PF24624">
    <property type="entry name" value="Int_N"/>
    <property type="match status" value="1"/>
</dbReference>